<sequence>MCWRGLPLWKSCSFDRWHAGSGQTRSLLRRAS</sequence>
<dbReference type="EMBL" id="LGTZ01000658">
    <property type="protein sequence ID" value="OJD23998.1"/>
    <property type="molecule type" value="Genomic_DNA"/>
</dbReference>
<dbReference type="AlphaFoldDB" id="A0A1J9Q5L0"/>
<proteinExistence type="predicted"/>
<dbReference type="Proteomes" id="UP000242791">
    <property type="component" value="Unassembled WGS sequence"/>
</dbReference>
<organism evidence="1 2">
    <name type="scientific">Blastomyces percursus</name>
    <dbReference type="NCBI Taxonomy" id="1658174"/>
    <lineage>
        <taxon>Eukaryota</taxon>
        <taxon>Fungi</taxon>
        <taxon>Dikarya</taxon>
        <taxon>Ascomycota</taxon>
        <taxon>Pezizomycotina</taxon>
        <taxon>Eurotiomycetes</taxon>
        <taxon>Eurotiomycetidae</taxon>
        <taxon>Onygenales</taxon>
        <taxon>Ajellomycetaceae</taxon>
        <taxon>Blastomyces</taxon>
    </lineage>
</organism>
<dbReference type="VEuPathDB" id="FungiDB:ACJ73_04638"/>
<gene>
    <name evidence="1" type="ORF">ACJ73_04638</name>
</gene>
<keyword evidence="2" id="KW-1185">Reference proteome</keyword>
<evidence type="ECO:0000313" key="2">
    <source>
        <dbReference type="Proteomes" id="UP000242791"/>
    </source>
</evidence>
<name>A0A1J9Q5L0_9EURO</name>
<reference evidence="1 2" key="1">
    <citation type="submission" date="2015-08" db="EMBL/GenBank/DDBJ databases">
        <title>Emmonsia species relationships and genome sequence.</title>
        <authorList>
            <person name="Cuomo C.A."/>
            <person name="Schwartz I.S."/>
            <person name="Kenyon C."/>
            <person name="De Hoog G.S."/>
            <person name="Govender N.P."/>
            <person name="Botha A."/>
            <person name="Moreno L."/>
            <person name="De Vries M."/>
            <person name="Munoz J.F."/>
            <person name="Stielow J.B."/>
        </authorList>
    </citation>
    <scope>NUCLEOTIDE SEQUENCE [LARGE SCALE GENOMIC DNA]</scope>
    <source>
        <strain evidence="1 2">EI222</strain>
    </source>
</reference>
<comment type="caution">
    <text evidence="1">The sequence shown here is derived from an EMBL/GenBank/DDBJ whole genome shotgun (WGS) entry which is preliminary data.</text>
</comment>
<protein>
    <submittedName>
        <fullName evidence="1">Uncharacterized protein</fullName>
    </submittedName>
</protein>
<accession>A0A1J9Q5L0</accession>
<evidence type="ECO:0000313" key="1">
    <source>
        <dbReference type="EMBL" id="OJD23998.1"/>
    </source>
</evidence>